<dbReference type="Pfam" id="PF22342">
    <property type="entry name" value="T3SS_CopN_3rd"/>
    <property type="match status" value="1"/>
</dbReference>
<dbReference type="EMBL" id="JAFITR010000042">
    <property type="protein sequence ID" value="MBN4066945.1"/>
    <property type="molecule type" value="Genomic_DNA"/>
</dbReference>
<name>A0ABS3ARG0_9BACT</name>
<sequence length="394" mass="45081">MSSQSSIGPKGSTPRSHLDLGAIQKQAQQGRLGRQAARQLETKISLQEEQAEAFNPFAARMKKERKSFDERKKTSSSDKAKKVEKNLEVGADKHARKKADSYEEDNSELSSDELVDLWEGIDDDDNAEKILSKIEDYYDDPSLVDEVLDFLSETKEGDVQEEVAKAKEQLSKEQGREVRAGRNMGATSREYAEKELGTPSELRELYRDITGNPREKNELFDELSDQYNYDQLKDVIKFLLSSLGADMKADGPSIERSKLTLFFSETRMLQAILGVYRFFQGRMNLISNEFSRSGLDLPEQLSFELLARQFMQLVNERYPSAVKILTLAQKFGISDELLAQIILFSQMRDAVRGVSPRIYSSIKQRWELLLAIMEALEELEDELEEEEDELREEE</sequence>
<dbReference type="InterPro" id="IPR054556">
    <property type="entry name" value="T3SS_CopN_C"/>
</dbReference>
<evidence type="ECO:0000256" key="1">
    <source>
        <dbReference type="SAM" id="Coils"/>
    </source>
</evidence>
<reference evidence="5 6" key="1">
    <citation type="submission" date="2021-02" db="EMBL/GenBank/DDBJ databases">
        <title>Activity-based single-cell genomes from oceanic crustal fluid captures similar information to metagenomic and metatranscriptomic surveys with orders of magnitude less sampling.</title>
        <authorList>
            <person name="D'Angelo T.S."/>
            <person name="Orcutt B.N."/>
        </authorList>
    </citation>
    <scope>NUCLEOTIDE SEQUENCE [LARGE SCALE GENOMIC DNA]</scope>
    <source>
        <strain evidence="5">AH-315-G07</strain>
    </source>
</reference>
<evidence type="ECO:0000259" key="3">
    <source>
        <dbReference type="Pfam" id="PF07201"/>
    </source>
</evidence>
<dbReference type="Gene3D" id="1.20.1280.80">
    <property type="match status" value="1"/>
</dbReference>
<dbReference type="Gene3D" id="1.10.150.630">
    <property type="match status" value="1"/>
</dbReference>
<feature type="compositionally biased region" description="Acidic residues" evidence="2">
    <location>
        <begin position="102"/>
        <end position="111"/>
    </location>
</feature>
<evidence type="ECO:0000313" key="6">
    <source>
        <dbReference type="Proteomes" id="UP000722121"/>
    </source>
</evidence>
<evidence type="ECO:0000256" key="2">
    <source>
        <dbReference type="SAM" id="MobiDB-lite"/>
    </source>
</evidence>
<feature type="compositionally biased region" description="Low complexity" evidence="2">
    <location>
        <begin position="26"/>
        <end position="39"/>
    </location>
</feature>
<dbReference type="InterPro" id="IPR038347">
    <property type="entry name" value="TyeA_sf"/>
</dbReference>
<feature type="region of interest" description="Disordered" evidence="2">
    <location>
        <begin position="1"/>
        <end position="111"/>
    </location>
</feature>
<feature type="domain" description="T3SS low calcium response E C-terminal helical" evidence="4">
    <location>
        <begin position="278"/>
        <end position="377"/>
    </location>
</feature>
<evidence type="ECO:0000313" key="5">
    <source>
        <dbReference type="EMBL" id="MBN4066945.1"/>
    </source>
</evidence>
<evidence type="ECO:0000259" key="4">
    <source>
        <dbReference type="Pfam" id="PF22342"/>
    </source>
</evidence>
<dbReference type="NCBIfam" id="TIGR02568">
    <property type="entry name" value="LcrE"/>
    <property type="match status" value="1"/>
</dbReference>
<keyword evidence="6" id="KW-1185">Reference proteome</keyword>
<feature type="compositionally biased region" description="Basic and acidic residues" evidence="2">
    <location>
        <begin position="66"/>
        <end position="101"/>
    </location>
</feature>
<proteinExistence type="predicted"/>
<accession>A0ABS3ARG0</accession>
<dbReference type="Proteomes" id="UP000722121">
    <property type="component" value="Unassembled WGS sequence"/>
</dbReference>
<gene>
    <name evidence="5" type="primary">sctW</name>
    <name evidence="5" type="ORF">JYU14_02560</name>
</gene>
<comment type="caution">
    <text evidence="5">The sequence shown here is derived from an EMBL/GenBank/DDBJ whole genome shotgun (WGS) entry which is preliminary data.</text>
</comment>
<protein>
    <submittedName>
        <fullName evidence="5">Type III secretion system gatekeeper subunit SctW</fullName>
    </submittedName>
</protein>
<feature type="domain" description="Hypersensitivity response secretion-like HrpJ" evidence="3">
    <location>
        <begin position="57"/>
        <end position="227"/>
    </location>
</feature>
<keyword evidence="1" id="KW-0175">Coiled coil</keyword>
<dbReference type="Pfam" id="PF07201">
    <property type="entry name" value="HrpJ"/>
    <property type="match status" value="1"/>
</dbReference>
<dbReference type="InterPro" id="IPR010812">
    <property type="entry name" value="HrpJ-like"/>
</dbReference>
<organism evidence="5 6">
    <name type="scientific">Simkania negevensis</name>
    <dbReference type="NCBI Taxonomy" id="83561"/>
    <lineage>
        <taxon>Bacteria</taxon>
        <taxon>Pseudomonadati</taxon>
        <taxon>Chlamydiota</taxon>
        <taxon>Chlamydiia</taxon>
        <taxon>Parachlamydiales</taxon>
        <taxon>Simkaniaceae</taxon>
        <taxon>Simkania</taxon>
    </lineage>
</organism>
<dbReference type="SUPFAM" id="SSF140591">
    <property type="entry name" value="Type III secretion system domain"/>
    <property type="match status" value="1"/>
</dbReference>
<dbReference type="InterPro" id="IPR013401">
    <property type="entry name" value="T3SS_LcrE"/>
</dbReference>
<feature type="coiled-coil region" evidence="1">
    <location>
        <begin position="366"/>
        <end position="393"/>
    </location>
</feature>